<organism evidence="3 4">
    <name type="scientific">Vibrio atlanticus</name>
    <dbReference type="NCBI Taxonomy" id="693153"/>
    <lineage>
        <taxon>Bacteria</taxon>
        <taxon>Pseudomonadati</taxon>
        <taxon>Pseudomonadota</taxon>
        <taxon>Gammaproteobacteria</taxon>
        <taxon>Vibrionales</taxon>
        <taxon>Vibrionaceae</taxon>
        <taxon>Vibrio</taxon>
    </lineage>
</organism>
<sequence length="262" mass="29563">MCGFGTPTHGKFANNMSKLNLSNGGLDEAASAGRFLEYGTANLVQFITIDVAVLGDDINYYLRAFHMTTLTILANEIRTLDGMYSLNDLHKASGANSTHRPNQFMRLTQTKELIDEITRCADLRISENQSSNSCFVSKQGGTNKGTWVCKELVYAYAMWISPTFMLKVIRAFDQLVSTPQLQTTSIDQNATLIQNANRAAERAYQLEQERQRELQELNDMVAQLERSTRIARNKIEIAMQSNNKQNDNLAHIDTMHSMLRLQ</sequence>
<evidence type="ECO:0000256" key="1">
    <source>
        <dbReference type="SAM" id="Coils"/>
    </source>
</evidence>
<evidence type="ECO:0000259" key="2">
    <source>
        <dbReference type="PROSITE" id="PS51301"/>
    </source>
</evidence>
<protein>
    <submittedName>
        <fullName evidence="3">KilA-N domain protein</fullName>
    </submittedName>
</protein>
<dbReference type="InterPro" id="IPR018004">
    <property type="entry name" value="KilA/APSES_HTH"/>
</dbReference>
<dbReference type="InterPro" id="IPR017880">
    <property type="entry name" value="KilA_N"/>
</dbReference>
<dbReference type="PROSITE" id="PS51301">
    <property type="entry name" value="KILA_N"/>
    <property type="match status" value="1"/>
</dbReference>
<dbReference type="Pfam" id="PF04383">
    <property type="entry name" value="KilA-N"/>
    <property type="match status" value="1"/>
</dbReference>
<dbReference type="SMART" id="SM01252">
    <property type="entry name" value="KilA-N"/>
    <property type="match status" value="1"/>
</dbReference>
<dbReference type="EMBL" id="FLQP01000039">
    <property type="protein sequence ID" value="SBS65478.1"/>
    <property type="molecule type" value="Genomic_DNA"/>
</dbReference>
<evidence type="ECO:0000313" key="4">
    <source>
        <dbReference type="Proteomes" id="UP000092876"/>
    </source>
</evidence>
<name>A0A1C3IVY1_9VIBR</name>
<keyword evidence="1" id="KW-0175">Coiled coil</keyword>
<dbReference type="AlphaFoldDB" id="A0A1C3IVY1"/>
<dbReference type="Proteomes" id="UP000092876">
    <property type="component" value="Unassembled WGS sequence"/>
</dbReference>
<gene>
    <name evidence="3" type="ORF">VAT7223_02717</name>
</gene>
<accession>A0A1C3IVY1</accession>
<evidence type="ECO:0000313" key="3">
    <source>
        <dbReference type="EMBL" id="SBS65478.1"/>
    </source>
</evidence>
<reference evidence="4" key="1">
    <citation type="submission" date="2016-06" db="EMBL/GenBank/DDBJ databases">
        <authorList>
            <person name="Rodrigo-Torres Lidia"/>
            <person name="Arahal R.David."/>
        </authorList>
    </citation>
    <scope>NUCLEOTIDE SEQUENCE [LARGE SCALE GENOMIC DNA]</scope>
    <source>
        <strain evidence="4">CECT 7223</strain>
    </source>
</reference>
<proteinExistence type="predicted"/>
<feature type="coiled-coil region" evidence="1">
    <location>
        <begin position="189"/>
        <end position="234"/>
    </location>
</feature>
<feature type="domain" description="KilA-N" evidence="2">
    <location>
        <begin position="59"/>
        <end position="175"/>
    </location>
</feature>